<accession>A0A8H9LCV8</accession>
<evidence type="ECO:0000313" key="2">
    <source>
        <dbReference type="EMBL" id="GGM55909.1"/>
    </source>
</evidence>
<dbReference type="SMART" id="SM00450">
    <property type="entry name" value="RHOD"/>
    <property type="match status" value="1"/>
</dbReference>
<comment type="caution">
    <text evidence="2">The sequence shown here is derived from an EMBL/GenBank/DDBJ whole genome shotgun (WGS) entry which is preliminary data.</text>
</comment>
<evidence type="ECO:0000259" key="1">
    <source>
        <dbReference type="PROSITE" id="PS50206"/>
    </source>
</evidence>
<reference evidence="3" key="1">
    <citation type="journal article" date="2019" name="Int. J. Syst. Evol. Microbiol.">
        <title>The Global Catalogue of Microorganisms (GCM) 10K type strain sequencing project: providing services to taxonomists for standard genome sequencing and annotation.</title>
        <authorList>
            <consortium name="The Broad Institute Genomics Platform"/>
            <consortium name="The Broad Institute Genome Sequencing Center for Infectious Disease"/>
            <person name="Wu L."/>
            <person name="Ma J."/>
        </authorList>
    </citation>
    <scope>NUCLEOTIDE SEQUENCE [LARGE SCALE GENOMIC DNA]</scope>
    <source>
        <strain evidence="3">JCM 31047</strain>
    </source>
</reference>
<dbReference type="EMBL" id="BMQG01000018">
    <property type="protein sequence ID" value="GGM55909.1"/>
    <property type="molecule type" value="Genomic_DNA"/>
</dbReference>
<evidence type="ECO:0000313" key="3">
    <source>
        <dbReference type="Proteomes" id="UP000600547"/>
    </source>
</evidence>
<proteinExistence type="predicted"/>
<feature type="domain" description="Rhodanese" evidence="1">
    <location>
        <begin position="25"/>
        <end position="110"/>
    </location>
</feature>
<dbReference type="SUPFAM" id="SSF52821">
    <property type="entry name" value="Rhodanese/Cell cycle control phosphatase"/>
    <property type="match status" value="1"/>
</dbReference>
<gene>
    <name evidence="2" type="ORF">GCM10008956_34730</name>
</gene>
<dbReference type="InterPro" id="IPR001763">
    <property type="entry name" value="Rhodanese-like_dom"/>
</dbReference>
<dbReference type="AlphaFoldDB" id="A0A8H9LCV8"/>
<keyword evidence="3" id="KW-1185">Reference proteome</keyword>
<sequence length="114" mass="12332">MFGFLTRLLGPPVPGLTPRDAQALTRQGALILDVREHAERAQDFIPGSRHVPLGEVGHAPLPQGRVLICQCATGRRSALAARQLQARGFEVRNLQGGIRAWQAAGLPTRRGNQP</sequence>
<dbReference type="CDD" id="cd00158">
    <property type="entry name" value="RHOD"/>
    <property type="match status" value="1"/>
</dbReference>
<dbReference type="RefSeq" id="WP_229781318.1">
    <property type="nucleotide sequence ID" value="NZ_BMQG01000018.1"/>
</dbReference>
<dbReference type="Proteomes" id="UP000600547">
    <property type="component" value="Unassembled WGS sequence"/>
</dbReference>
<dbReference type="Gene3D" id="3.40.250.10">
    <property type="entry name" value="Rhodanese-like domain"/>
    <property type="match status" value="1"/>
</dbReference>
<dbReference type="PANTHER" id="PTHR43031:SF16">
    <property type="entry name" value="OXIDOREDUCTASE"/>
    <property type="match status" value="1"/>
</dbReference>
<dbReference type="Pfam" id="PF00581">
    <property type="entry name" value="Rhodanese"/>
    <property type="match status" value="1"/>
</dbReference>
<protein>
    <recommendedName>
        <fullName evidence="1">Rhodanese domain-containing protein</fullName>
    </recommendedName>
</protein>
<name>A0A8H9LCV8_9DEIO</name>
<organism evidence="2 3">
    <name type="scientific">Deinococcus arenae</name>
    <dbReference type="NCBI Taxonomy" id="1452751"/>
    <lineage>
        <taxon>Bacteria</taxon>
        <taxon>Thermotogati</taxon>
        <taxon>Deinococcota</taxon>
        <taxon>Deinococci</taxon>
        <taxon>Deinococcales</taxon>
        <taxon>Deinococcaceae</taxon>
        <taxon>Deinococcus</taxon>
    </lineage>
</organism>
<dbReference type="PANTHER" id="PTHR43031">
    <property type="entry name" value="FAD-DEPENDENT OXIDOREDUCTASE"/>
    <property type="match status" value="1"/>
</dbReference>
<dbReference type="InterPro" id="IPR036873">
    <property type="entry name" value="Rhodanese-like_dom_sf"/>
</dbReference>
<dbReference type="PROSITE" id="PS50206">
    <property type="entry name" value="RHODANESE_3"/>
    <property type="match status" value="1"/>
</dbReference>
<dbReference type="InterPro" id="IPR050229">
    <property type="entry name" value="GlpE_sulfurtransferase"/>
</dbReference>